<comment type="similarity">
    <text evidence="1">Belongs to the UPF0213 family.</text>
</comment>
<dbReference type="PANTHER" id="PTHR34477:SF1">
    <property type="entry name" value="UPF0213 PROTEIN YHBQ"/>
    <property type="match status" value="1"/>
</dbReference>
<accession>A0A1I6Y9Z7</accession>
<dbReference type="RefSeq" id="WP_090246448.1">
    <property type="nucleotide sequence ID" value="NZ_FPAS01000001.1"/>
</dbReference>
<keyword evidence="3" id="KW-0378">Hydrolase</keyword>
<dbReference type="InterPro" id="IPR000305">
    <property type="entry name" value="GIY-YIG_endonuc"/>
</dbReference>
<dbReference type="CDD" id="cd10449">
    <property type="entry name" value="GIY-YIG_SLX1_like"/>
    <property type="match status" value="1"/>
</dbReference>
<dbReference type="PROSITE" id="PS50164">
    <property type="entry name" value="GIY_YIG"/>
    <property type="match status" value="1"/>
</dbReference>
<dbReference type="STRING" id="477690.SAMN05216474_0736"/>
<evidence type="ECO:0000256" key="1">
    <source>
        <dbReference type="ARBA" id="ARBA00007435"/>
    </source>
</evidence>
<evidence type="ECO:0000259" key="2">
    <source>
        <dbReference type="PROSITE" id="PS50164"/>
    </source>
</evidence>
<feature type="domain" description="GIY-YIG" evidence="2">
    <location>
        <begin position="1"/>
        <end position="85"/>
    </location>
</feature>
<dbReference type="PANTHER" id="PTHR34477">
    <property type="entry name" value="UPF0213 PROTEIN YHBQ"/>
    <property type="match status" value="1"/>
</dbReference>
<reference evidence="3 4" key="1">
    <citation type="submission" date="2016-10" db="EMBL/GenBank/DDBJ databases">
        <authorList>
            <person name="de Groot N.N."/>
        </authorList>
    </citation>
    <scope>NUCLEOTIDE SEQUENCE [LARGE SCALE GENOMIC DNA]</scope>
    <source>
        <strain evidence="3 4">CGMCC 1.7005</strain>
    </source>
</reference>
<keyword evidence="4" id="KW-1185">Reference proteome</keyword>
<dbReference type="GO" id="GO:0004519">
    <property type="term" value="F:endonuclease activity"/>
    <property type="evidence" value="ECO:0007669"/>
    <property type="project" value="UniProtKB-KW"/>
</dbReference>
<name>A0A1I6Y9Z7_9FLAO</name>
<sequence length="86" mass="10344">MKHFVYILYSELHDKYYKGYSTAPYKRLEQHNTGESRYTRTFLPWIIVYLELLPDKTSALKREKSLKKYAKNQIKALMLSPKKNLN</sequence>
<keyword evidence="3" id="KW-0540">Nuclease</keyword>
<evidence type="ECO:0000313" key="3">
    <source>
        <dbReference type="EMBL" id="SFT46994.1"/>
    </source>
</evidence>
<organism evidence="3 4">
    <name type="scientific">Lishizhenia tianjinensis</name>
    <dbReference type="NCBI Taxonomy" id="477690"/>
    <lineage>
        <taxon>Bacteria</taxon>
        <taxon>Pseudomonadati</taxon>
        <taxon>Bacteroidota</taxon>
        <taxon>Flavobacteriia</taxon>
        <taxon>Flavobacteriales</taxon>
        <taxon>Crocinitomicaceae</taxon>
        <taxon>Lishizhenia</taxon>
    </lineage>
</organism>
<dbReference type="InterPro" id="IPR035901">
    <property type="entry name" value="GIY-YIG_endonuc_sf"/>
</dbReference>
<dbReference type="InterPro" id="IPR050190">
    <property type="entry name" value="UPF0213_domain"/>
</dbReference>
<keyword evidence="3" id="KW-0255">Endonuclease</keyword>
<dbReference type="Gene3D" id="3.40.1440.10">
    <property type="entry name" value="GIY-YIG endonuclease"/>
    <property type="match status" value="1"/>
</dbReference>
<dbReference type="AlphaFoldDB" id="A0A1I6Y9Z7"/>
<gene>
    <name evidence="3" type="ORF">SAMN05216474_0736</name>
</gene>
<dbReference type="EMBL" id="FPAS01000001">
    <property type="protein sequence ID" value="SFT46994.1"/>
    <property type="molecule type" value="Genomic_DNA"/>
</dbReference>
<proteinExistence type="inferred from homology"/>
<dbReference type="SUPFAM" id="SSF82771">
    <property type="entry name" value="GIY-YIG endonuclease"/>
    <property type="match status" value="1"/>
</dbReference>
<dbReference type="Proteomes" id="UP000236454">
    <property type="component" value="Unassembled WGS sequence"/>
</dbReference>
<dbReference type="OrthoDB" id="1495241at2"/>
<protein>
    <submittedName>
        <fullName evidence="3">Putative endonuclease</fullName>
    </submittedName>
</protein>
<evidence type="ECO:0000313" key="4">
    <source>
        <dbReference type="Proteomes" id="UP000236454"/>
    </source>
</evidence>
<dbReference type="Pfam" id="PF01541">
    <property type="entry name" value="GIY-YIG"/>
    <property type="match status" value="1"/>
</dbReference>